<dbReference type="AlphaFoldDB" id="A0A0F8X5D5"/>
<accession>A0A0F8X5D5</accession>
<proteinExistence type="predicted"/>
<sequence>MHGSKLALHVWFWAAYLMATHSNGISAMQLWKQLGLGSYKSAWLLAAKLRRAMVGPERNPLSGLVEIDETTINYRTRNDPPAGGPGRCHEGKLPITGAVEIEGLGPGRIRLAHVRDYSADSLHAFIETTTALGTVARTDGRSAYPGAPGVRHEPHVIGPMAAHIVLPWIHRVFSNLERWALGVYHSPRRKHLQSYLDEFVFRFNRRRTRHAAFRSLLGIGMRANPVTYKMLTSPEATG</sequence>
<evidence type="ECO:0000313" key="2">
    <source>
        <dbReference type="EMBL" id="KKK63993.1"/>
    </source>
</evidence>
<dbReference type="NCBIfam" id="NF033547">
    <property type="entry name" value="transpos_IS1595"/>
    <property type="match status" value="1"/>
</dbReference>
<protein>
    <recommendedName>
        <fullName evidence="1">ISXO2-like transposase domain-containing protein</fullName>
    </recommendedName>
</protein>
<reference evidence="2" key="1">
    <citation type="journal article" date="2015" name="Nature">
        <title>Complex archaea that bridge the gap between prokaryotes and eukaryotes.</title>
        <authorList>
            <person name="Spang A."/>
            <person name="Saw J.H."/>
            <person name="Jorgensen S.L."/>
            <person name="Zaremba-Niedzwiedzka K."/>
            <person name="Martijn J."/>
            <person name="Lind A.E."/>
            <person name="van Eijk R."/>
            <person name="Schleper C."/>
            <person name="Guy L."/>
            <person name="Ettema T.J."/>
        </authorList>
    </citation>
    <scope>NUCLEOTIDE SEQUENCE</scope>
</reference>
<organism evidence="2">
    <name type="scientific">marine sediment metagenome</name>
    <dbReference type="NCBI Taxonomy" id="412755"/>
    <lineage>
        <taxon>unclassified sequences</taxon>
        <taxon>metagenomes</taxon>
        <taxon>ecological metagenomes</taxon>
    </lineage>
</organism>
<comment type="caution">
    <text evidence="2">The sequence shown here is derived from an EMBL/GenBank/DDBJ whole genome shotgun (WGS) entry which is preliminary data.</text>
</comment>
<name>A0A0F8X5D5_9ZZZZ</name>
<feature type="domain" description="ISXO2-like transposase" evidence="1">
    <location>
        <begin position="60"/>
        <end position="204"/>
    </location>
</feature>
<evidence type="ECO:0000259" key="1">
    <source>
        <dbReference type="SMART" id="SM01126"/>
    </source>
</evidence>
<gene>
    <name evidence="2" type="ORF">LCGC14_2988700</name>
</gene>
<dbReference type="EMBL" id="LAZR01061235">
    <property type="protein sequence ID" value="KKK63993.1"/>
    <property type="molecule type" value="Genomic_DNA"/>
</dbReference>
<dbReference type="InterPro" id="IPR024445">
    <property type="entry name" value="Tnp_ISXO2-like"/>
</dbReference>
<dbReference type="Pfam" id="PF12762">
    <property type="entry name" value="DDE_Tnp_IS1595"/>
    <property type="match status" value="1"/>
</dbReference>
<dbReference type="SMART" id="SM01126">
    <property type="entry name" value="DDE_Tnp_IS1595"/>
    <property type="match status" value="1"/>
</dbReference>